<evidence type="ECO:0000313" key="2">
    <source>
        <dbReference type="Proteomes" id="UP001302745"/>
    </source>
</evidence>
<proteinExistence type="predicted"/>
<feature type="non-terminal residue" evidence="1">
    <location>
        <position position="172"/>
    </location>
</feature>
<reference evidence="1" key="1">
    <citation type="journal article" date="2023" name="Mol. Phylogenet. Evol.">
        <title>Genome-scale phylogeny and comparative genomics of the fungal order Sordariales.</title>
        <authorList>
            <person name="Hensen N."/>
            <person name="Bonometti L."/>
            <person name="Westerberg I."/>
            <person name="Brannstrom I.O."/>
            <person name="Guillou S."/>
            <person name="Cros-Aarteil S."/>
            <person name="Calhoun S."/>
            <person name="Haridas S."/>
            <person name="Kuo A."/>
            <person name="Mondo S."/>
            <person name="Pangilinan J."/>
            <person name="Riley R."/>
            <person name="LaButti K."/>
            <person name="Andreopoulos B."/>
            <person name="Lipzen A."/>
            <person name="Chen C."/>
            <person name="Yan M."/>
            <person name="Daum C."/>
            <person name="Ng V."/>
            <person name="Clum A."/>
            <person name="Steindorff A."/>
            <person name="Ohm R.A."/>
            <person name="Martin F."/>
            <person name="Silar P."/>
            <person name="Natvig D.O."/>
            <person name="Lalanne C."/>
            <person name="Gautier V."/>
            <person name="Ament-Velasquez S.L."/>
            <person name="Kruys A."/>
            <person name="Hutchinson M.I."/>
            <person name="Powell A.J."/>
            <person name="Barry K."/>
            <person name="Miller A.N."/>
            <person name="Grigoriev I.V."/>
            <person name="Debuchy R."/>
            <person name="Gladieux P."/>
            <person name="Hiltunen Thoren M."/>
            <person name="Johannesson H."/>
        </authorList>
    </citation>
    <scope>NUCLEOTIDE SEQUENCE</scope>
    <source>
        <strain evidence="1">CBS 538.74</strain>
    </source>
</reference>
<evidence type="ECO:0000313" key="1">
    <source>
        <dbReference type="EMBL" id="KAK4148330.1"/>
    </source>
</evidence>
<reference evidence="1" key="2">
    <citation type="submission" date="2023-05" db="EMBL/GenBank/DDBJ databases">
        <authorList>
            <consortium name="Lawrence Berkeley National Laboratory"/>
            <person name="Steindorff A."/>
            <person name="Hensen N."/>
            <person name="Bonometti L."/>
            <person name="Westerberg I."/>
            <person name="Brannstrom I.O."/>
            <person name="Guillou S."/>
            <person name="Cros-Aarteil S."/>
            <person name="Calhoun S."/>
            <person name="Haridas S."/>
            <person name="Kuo A."/>
            <person name="Mondo S."/>
            <person name="Pangilinan J."/>
            <person name="Riley R."/>
            <person name="Labutti K."/>
            <person name="Andreopoulos B."/>
            <person name="Lipzen A."/>
            <person name="Chen C."/>
            <person name="Yanf M."/>
            <person name="Daum C."/>
            <person name="Ng V."/>
            <person name="Clum A."/>
            <person name="Ohm R."/>
            <person name="Martin F."/>
            <person name="Silar P."/>
            <person name="Natvig D."/>
            <person name="Lalanne C."/>
            <person name="Gautier V."/>
            <person name="Ament-Velasquez S.L."/>
            <person name="Kruys A."/>
            <person name="Hutchinson M.I."/>
            <person name="Powell A.J."/>
            <person name="Barry K."/>
            <person name="Miller A.N."/>
            <person name="Grigoriev I.V."/>
            <person name="Debuchy R."/>
            <person name="Gladieux P."/>
            <person name="Thoren M.H."/>
            <person name="Johannesson H."/>
        </authorList>
    </citation>
    <scope>NUCLEOTIDE SEQUENCE</scope>
    <source>
        <strain evidence="1">CBS 538.74</strain>
    </source>
</reference>
<organism evidence="1 2">
    <name type="scientific">Chaetomidium leptoderma</name>
    <dbReference type="NCBI Taxonomy" id="669021"/>
    <lineage>
        <taxon>Eukaryota</taxon>
        <taxon>Fungi</taxon>
        <taxon>Dikarya</taxon>
        <taxon>Ascomycota</taxon>
        <taxon>Pezizomycotina</taxon>
        <taxon>Sordariomycetes</taxon>
        <taxon>Sordariomycetidae</taxon>
        <taxon>Sordariales</taxon>
        <taxon>Chaetomiaceae</taxon>
        <taxon>Chaetomidium</taxon>
    </lineage>
</organism>
<dbReference type="Proteomes" id="UP001302745">
    <property type="component" value="Unassembled WGS sequence"/>
</dbReference>
<dbReference type="EMBL" id="MU857595">
    <property type="protein sequence ID" value="KAK4148330.1"/>
    <property type="molecule type" value="Genomic_DNA"/>
</dbReference>
<protein>
    <submittedName>
        <fullName evidence="1">Uncharacterized protein</fullName>
    </submittedName>
</protein>
<comment type="caution">
    <text evidence="1">The sequence shown here is derived from an EMBL/GenBank/DDBJ whole genome shotgun (WGS) entry which is preliminary data.</text>
</comment>
<sequence length="172" mass="19665">MTVQRQSRFSGVDQESVNALLQAYTVSAIEEEGNEKPFVAPGTKAERDRIWVAWTDCGGFDSCRFWVDFARDPSNPNVLAPVRTFLHKYVESAYKERVVLGPEERAMVRTVNSAYSVIEVWRRLVAAADFNVLRVERAALRRNDQAQKASRLVLKWEQEGEKREGPAYSIVR</sequence>
<gene>
    <name evidence="1" type="ORF">C8A00DRAFT_39164</name>
</gene>
<keyword evidence="2" id="KW-1185">Reference proteome</keyword>
<accession>A0AAN6VBP2</accession>
<dbReference type="AlphaFoldDB" id="A0AAN6VBP2"/>
<name>A0AAN6VBP2_9PEZI</name>